<gene>
    <name evidence="1" type="ORF">CLV82_2668</name>
</gene>
<dbReference type="AlphaFoldDB" id="A0A4V3D3D5"/>
<dbReference type="Proteomes" id="UP000295468">
    <property type="component" value="Unassembled WGS sequence"/>
</dbReference>
<reference evidence="1 2" key="1">
    <citation type="submission" date="2019-03" db="EMBL/GenBank/DDBJ databases">
        <title>Genomic Encyclopedia of Archaeal and Bacterial Type Strains, Phase II (KMG-II): from individual species to whole genera.</title>
        <authorList>
            <person name="Goeker M."/>
        </authorList>
    </citation>
    <scope>NUCLEOTIDE SEQUENCE [LARGE SCALE GENOMIC DNA]</scope>
    <source>
        <strain evidence="1 2">DSM 18435</strain>
    </source>
</reference>
<dbReference type="RefSeq" id="WP_133644798.1">
    <property type="nucleotide sequence ID" value="NZ_SNYI01000003.1"/>
</dbReference>
<comment type="caution">
    <text evidence="1">The sequence shown here is derived from an EMBL/GenBank/DDBJ whole genome shotgun (WGS) entry which is preliminary data.</text>
</comment>
<name>A0A4V3D3D5_9FLAO</name>
<organism evidence="1 2">
    <name type="scientific">Zeaxanthinibacter enoshimensis</name>
    <dbReference type="NCBI Taxonomy" id="392009"/>
    <lineage>
        <taxon>Bacteria</taxon>
        <taxon>Pseudomonadati</taxon>
        <taxon>Bacteroidota</taxon>
        <taxon>Flavobacteriia</taxon>
        <taxon>Flavobacteriales</taxon>
        <taxon>Flavobacteriaceae</taxon>
        <taxon>Zeaxanthinibacter</taxon>
    </lineage>
</organism>
<accession>A0A4V3D3D5</accession>
<dbReference type="OrthoDB" id="1445945at2"/>
<evidence type="ECO:0008006" key="3">
    <source>
        <dbReference type="Google" id="ProtNLM"/>
    </source>
</evidence>
<dbReference type="EMBL" id="SNYI01000003">
    <property type="protein sequence ID" value="TDQ29214.1"/>
    <property type="molecule type" value="Genomic_DNA"/>
</dbReference>
<keyword evidence="2" id="KW-1185">Reference proteome</keyword>
<sequence length="141" mass="16680">MNFQCFKYLVPAVVILLSLQSSFGQQQECTLGVGGKDNEVIIQVFQLNQEQQQKLEEWSGEFLLIQKEHRDNVRELFDTHPQDTPSQLLQMSEKFALLKEELLTASRNIDRKLLALFNDRQYMRYIELCEEVKRRPMLRSE</sequence>
<evidence type="ECO:0000313" key="1">
    <source>
        <dbReference type="EMBL" id="TDQ29214.1"/>
    </source>
</evidence>
<evidence type="ECO:0000313" key="2">
    <source>
        <dbReference type="Proteomes" id="UP000295468"/>
    </source>
</evidence>
<proteinExistence type="predicted"/>
<protein>
    <recommendedName>
        <fullName evidence="3">LTXXQ motif family protein</fullName>
    </recommendedName>
</protein>